<evidence type="ECO:0000313" key="2">
    <source>
        <dbReference type="EMBL" id="MBV3490988.1"/>
    </source>
</evidence>
<dbReference type="EMBL" id="JABDSH010000039">
    <property type="protein sequence ID" value="NMW34895.1"/>
    <property type="molecule type" value="Genomic_DNA"/>
</dbReference>
<protein>
    <submittedName>
        <fullName evidence="1">Bacterial putative lipoprotein (DUF940)</fullName>
    </submittedName>
    <submittedName>
        <fullName evidence="2">YjbH domain-containing protein</fullName>
    </submittedName>
</protein>
<dbReference type="Proteomes" id="UP000555193">
    <property type="component" value="Unassembled WGS sequence"/>
</dbReference>
<accession>A0A174NHF8</accession>
<dbReference type="RefSeq" id="WP_038608814.1">
    <property type="nucleotide sequence ID" value="NZ_AP025232.1"/>
</dbReference>
<reference evidence="7 8" key="2">
    <citation type="submission" date="2020-04" db="EMBL/GenBank/DDBJ databases">
        <title>A novel gut-associated lysogenic phage, Bacteroides phage BV01, alters the host transcriptome and bile acid metabolism in Bacteroides vulgatus.</title>
        <authorList>
            <person name="Campbell D.E."/>
            <person name="Ly L."/>
            <person name="Ridlon J.M."/>
            <person name="Hsiao A."/>
            <person name="Degnan P.H."/>
        </authorList>
    </citation>
    <scope>NUCLEOTIDE SEQUENCE [LARGE SCALE GENOMIC DNA]</scope>
    <source>
        <strain evidence="4 7">VPI-4506</strain>
        <strain evidence="5 8">VPI-BV8526</strain>
    </source>
</reference>
<dbReference type="EMBL" id="JAHOGA010000118">
    <property type="protein sequence ID" value="MBV3490988.1"/>
    <property type="molecule type" value="Genomic_DNA"/>
</dbReference>
<evidence type="ECO:0000313" key="3">
    <source>
        <dbReference type="EMBL" id="MCB7282518.1"/>
    </source>
</evidence>
<reference evidence="1 6" key="1">
    <citation type="submission" date="2015-09" db="EMBL/GenBank/DDBJ databases">
        <authorList>
            <consortium name="Pathogen Informatics"/>
        </authorList>
    </citation>
    <scope>NUCLEOTIDE SEQUENCE [LARGE SCALE GENOMIC DNA]</scope>
    <source>
        <strain evidence="1 6">2789STDY5834842</strain>
    </source>
</reference>
<dbReference type="Proteomes" id="UP000758576">
    <property type="component" value="Unassembled WGS sequence"/>
</dbReference>
<dbReference type="GO" id="GO:0005975">
    <property type="term" value="P:carbohydrate metabolic process"/>
    <property type="evidence" value="ECO:0007669"/>
    <property type="project" value="InterPro"/>
</dbReference>
<reference evidence="3" key="4">
    <citation type="submission" date="2021-10" db="EMBL/GenBank/DDBJ databases">
        <title>Collection of gut derived symbiotic bacterial strains cultured from healthy donors.</title>
        <authorList>
            <person name="Lin H."/>
            <person name="Littmann E."/>
            <person name="Kohout C."/>
            <person name="Pamer E.G."/>
        </authorList>
    </citation>
    <scope>NUCLEOTIDE SEQUENCE</scope>
    <source>
        <strain evidence="3">DFI.1.167</strain>
    </source>
</reference>
<dbReference type="InterPro" id="IPR010344">
    <property type="entry name" value="YbjH"/>
</dbReference>
<keyword evidence="1" id="KW-0449">Lipoprotein</keyword>
<proteinExistence type="predicted"/>
<dbReference type="EMBL" id="CYZI01000058">
    <property type="protein sequence ID" value="CUP48142.1"/>
    <property type="molecule type" value="Genomic_DNA"/>
</dbReference>
<reference evidence="2" key="3">
    <citation type="submission" date="2021-06" db="EMBL/GenBank/DDBJ databases">
        <title>Collection of gut derived symbiotic bacterial strains cultured from healthy donors.</title>
        <authorList>
            <person name="Lin H."/>
            <person name="Littmann E."/>
            <person name="Pamer E.G."/>
        </authorList>
    </citation>
    <scope>NUCLEOTIDE SEQUENCE</scope>
    <source>
        <strain evidence="2">MSK.19.85</strain>
    </source>
</reference>
<dbReference type="Proteomes" id="UP000095333">
    <property type="component" value="Unassembled WGS sequence"/>
</dbReference>
<evidence type="ECO:0000313" key="6">
    <source>
        <dbReference type="Proteomes" id="UP000095333"/>
    </source>
</evidence>
<evidence type="ECO:0000313" key="4">
    <source>
        <dbReference type="EMBL" id="NMW34895.1"/>
    </source>
</evidence>
<dbReference type="EMBL" id="JAJCQG010000057">
    <property type="protein sequence ID" value="MCB7282518.1"/>
    <property type="molecule type" value="Genomic_DNA"/>
</dbReference>
<gene>
    <name evidence="1" type="ORF">ERS852457_04185</name>
    <name evidence="4" type="ORF">HKQ54_01710</name>
    <name evidence="5" type="ORF">HKQ55_02895</name>
    <name evidence="2" type="ORF">KSX14_20730</name>
    <name evidence="3" type="ORF">LI282_15935</name>
</gene>
<evidence type="ECO:0000313" key="5">
    <source>
        <dbReference type="EMBL" id="NMW39134.1"/>
    </source>
</evidence>
<dbReference type="EMBL" id="JABDSI010000072">
    <property type="protein sequence ID" value="NMW39134.1"/>
    <property type="molecule type" value="Genomic_DNA"/>
</dbReference>
<dbReference type="InterPro" id="IPR001579">
    <property type="entry name" value="Glyco_hydro_18_chit_AS"/>
</dbReference>
<dbReference type="Proteomes" id="UP001199363">
    <property type="component" value="Unassembled WGS sequence"/>
</dbReference>
<dbReference type="GO" id="GO:0004553">
    <property type="term" value="F:hydrolase activity, hydrolyzing O-glycosyl compounds"/>
    <property type="evidence" value="ECO:0007669"/>
    <property type="project" value="InterPro"/>
</dbReference>
<evidence type="ECO:0000313" key="1">
    <source>
        <dbReference type="EMBL" id="CUP48142.1"/>
    </source>
</evidence>
<dbReference type="AlphaFoldDB" id="A0A174NHF8"/>
<dbReference type="Proteomes" id="UP000583639">
    <property type="component" value="Unassembled WGS sequence"/>
</dbReference>
<evidence type="ECO:0000313" key="8">
    <source>
        <dbReference type="Proteomes" id="UP000583639"/>
    </source>
</evidence>
<dbReference type="Pfam" id="PF06082">
    <property type="entry name" value="YjbH"/>
    <property type="match status" value="1"/>
</dbReference>
<sequence>MKYFYSFIILCCLVTNMLGQHTYGTSGLLYSPTAEMQKDKTVMIGGSMIDHNIYRDAYWNAHDEYKPYTYNYYLNITLFPWLEIAYTCTLVKGIHGSNYWPQQTWGKFTNQDRSFHGRLRLWKEGWWQQWTPQIVLGANDPGSHESAGGGDLTFQDVGESTNHLTRFYVAATKHFTFEKWGTLGLHASVIQFDGLDFDNEHGVTVGINYRFNRTEDDFWNKALNGLNLMGEYYDGVWNVGTNYSVWKDRINVVAALYDNRFLSVGIYFRVCLK</sequence>
<name>A0A174NHF8_PHOVU</name>
<dbReference type="PROSITE" id="PS01095">
    <property type="entry name" value="GH18_1"/>
    <property type="match status" value="1"/>
</dbReference>
<evidence type="ECO:0000313" key="7">
    <source>
        <dbReference type="Proteomes" id="UP000555193"/>
    </source>
</evidence>
<organism evidence="1 6">
    <name type="scientific">Phocaeicola vulgatus</name>
    <name type="common">Bacteroides vulgatus</name>
    <dbReference type="NCBI Taxonomy" id="821"/>
    <lineage>
        <taxon>Bacteria</taxon>
        <taxon>Pseudomonadati</taxon>
        <taxon>Bacteroidota</taxon>
        <taxon>Bacteroidia</taxon>
        <taxon>Bacteroidales</taxon>
        <taxon>Bacteroidaceae</taxon>
        <taxon>Phocaeicola</taxon>
    </lineage>
</organism>